<dbReference type="RefSeq" id="WP_264511174.1">
    <property type="nucleotide sequence ID" value="NZ_JAPDDR010000002.1"/>
</dbReference>
<dbReference type="InterPro" id="IPR011041">
    <property type="entry name" value="Quinoprot_gluc/sorb_DH_b-prop"/>
</dbReference>
<keyword evidence="1 4" id="KW-0349">Heme</keyword>
<organism evidence="7 8">
    <name type="scientific">Luteolibacter rhizosphaerae</name>
    <dbReference type="NCBI Taxonomy" id="2989719"/>
    <lineage>
        <taxon>Bacteria</taxon>
        <taxon>Pseudomonadati</taxon>
        <taxon>Verrucomicrobiota</taxon>
        <taxon>Verrucomicrobiia</taxon>
        <taxon>Verrucomicrobiales</taxon>
        <taxon>Verrucomicrobiaceae</taxon>
        <taxon>Luteolibacter</taxon>
    </lineage>
</organism>
<protein>
    <submittedName>
        <fullName evidence="7">C-type cytochrome</fullName>
    </submittedName>
</protein>
<name>A0ABT3G051_9BACT</name>
<evidence type="ECO:0000256" key="5">
    <source>
        <dbReference type="SAM" id="SignalP"/>
    </source>
</evidence>
<reference evidence="7" key="1">
    <citation type="submission" date="2022-10" db="EMBL/GenBank/DDBJ databases">
        <title>Luteolibacter sp. GHJ8, whole genome shotgun sequencing project.</title>
        <authorList>
            <person name="Zhao G."/>
            <person name="Shen L."/>
        </authorList>
    </citation>
    <scope>NUCLEOTIDE SEQUENCE</scope>
    <source>
        <strain evidence="7">GHJ8</strain>
    </source>
</reference>
<keyword evidence="2 4" id="KW-0479">Metal-binding</keyword>
<evidence type="ECO:0000313" key="7">
    <source>
        <dbReference type="EMBL" id="MCW1912605.1"/>
    </source>
</evidence>
<dbReference type="PANTHER" id="PTHR33546:SF1">
    <property type="entry name" value="LARGE, MULTIFUNCTIONAL SECRETED PROTEIN"/>
    <property type="match status" value="1"/>
</dbReference>
<dbReference type="Gene3D" id="2.120.10.30">
    <property type="entry name" value="TolB, C-terminal domain"/>
    <property type="match status" value="1"/>
</dbReference>
<evidence type="ECO:0000256" key="1">
    <source>
        <dbReference type="ARBA" id="ARBA00022617"/>
    </source>
</evidence>
<evidence type="ECO:0000313" key="8">
    <source>
        <dbReference type="Proteomes" id="UP001165653"/>
    </source>
</evidence>
<dbReference type="PANTHER" id="PTHR33546">
    <property type="entry name" value="LARGE, MULTIFUNCTIONAL SECRETED PROTEIN-RELATED"/>
    <property type="match status" value="1"/>
</dbReference>
<evidence type="ECO:0000256" key="3">
    <source>
        <dbReference type="ARBA" id="ARBA00023004"/>
    </source>
</evidence>
<gene>
    <name evidence="7" type="ORF">OJ996_03400</name>
</gene>
<evidence type="ECO:0000256" key="4">
    <source>
        <dbReference type="PROSITE-ProRule" id="PRU00433"/>
    </source>
</evidence>
<dbReference type="Pfam" id="PF00034">
    <property type="entry name" value="Cytochrom_C"/>
    <property type="match status" value="1"/>
</dbReference>
<dbReference type="InterPro" id="IPR055557">
    <property type="entry name" value="DUF7133"/>
</dbReference>
<sequence length="971" mass="104974">MKPKSSILCCIFVSQAFALDTSLVRGSGPLSPEEELKGFSLPPGFQAQLFAAEPQIDKPINIAFDERGRLWVTSTHEYPYAAVRERWSDAEGSRVADSRDAIIILEDTDKDGRADKRTVFADGLNIPTGVLPYKTGCIAWSIPNIWFFDDTDGDGICDKRTILFGPLGWEKDVHGNNSSFRLAPDGWIYATHGFSNTSHFKVRPENLNGAKPADPGTELTLNSGNVYRFLPDGSRIELFSAGQVNPFGLAWDDLGNLYSADCHSAPIYQLIPGAVYPSFGKPDDGLGFGPVMMHHSHSSTGICGITYLNSRTWGDDWQDRILIGNVVTSRINCDVVSFKGSTPIAREEQDFLSSADPWFRPVDLRIGPDRALYVADFYNKVIGHYEVPLEHPGRDRERGRIWRIVKNDGMPGEGSAAPDPVAQLRFAARSGPLAPEQLDTVRRWLGGKDPFEKRAAVEALIRPVSVDWLPDLLSAMALAPEEDESLRHQLRIVIRKHLELPDAFAKLPRGPMSSGLEAELLRIARSVQTEGAARYLLAELRSHPQPASELAASLNRLALLIPAGELADLAKEQFPLDFAAQADLLAAIVDGIQQRGDLPAADITGWASAIATKLLESQQPQSAAAWNAIADPASPAIPWAIQTRPLQDGGDLQVISSLDGGGPEPESRTGTLRSAAFSAPPAFTFVLCGHAGPLGEEAHTRTFVRLVDETTGEELRRAAPPRNDAATRIRWELGEHAGKKVRFELTDGDSGSAYAWLAAGGFEPALIDVASFSSGSGHAVRLSRLALLLKYAAPAGLRDRLAAYLPAPPPAPPSAITPEMRAAADQAIQSHSAAFNAAAADKPRGSELFTTHCAACHAIGGKGALVGPQLDGIGNRGPARLFEDILDPNRNVDAHFRLHLIARKDGSTFAGLERGRLGQVLVCVDAAGQEHRIPASDIISNEETGMSLMPPSFQALPAKDLQDLVAWLLEK</sequence>
<dbReference type="EMBL" id="JAPDDR010000002">
    <property type="protein sequence ID" value="MCW1912605.1"/>
    <property type="molecule type" value="Genomic_DNA"/>
</dbReference>
<comment type="caution">
    <text evidence="7">The sequence shown here is derived from an EMBL/GenBank/DDBJ whole genome shotgun (WGS) entry which is preliminary data.</text>
</comment>
<dbReference type="Pfam" id="PF23500">
    <property type="entry name" value="DUF7133"/>
    <property type="match status" value="1"/>
</dbReference>
<dbReference type="InterPro" id="IPR013428">
    <property type="entry name" value="Membrane-bound_put_N"/>
</dbReference>
<accession>A0ABT3G051</accession>
<dbReference type="SUPFAM" id="SSF50952">
    <property type="entry name" value="Soluble quinoprotein glucose dehydrogenase"/>
    <property type="match status" value="1"/>
</dbReference>
<evidence type="ECO:0000256" key="2">
    <source>
        <dbReference type="ARBA" id="ARBA00022723"/>
    </source>
</evidence>
<evidence type="ECO:0000259" key="6">
    <source>
        <dbReference type="PROSITE" id="PS51007"/>
    </source>
</evidence>
<dbReference type="NCBIfam" id="TIGR02604">
    <property type="entry name" value="Piru_Ver_Nterm"/>
    <property type="match status" value="1"/>
</dbReference>
<keyword evidence="5" id="KW-0732">Signal</keyword>
<dbReference type="InterPro" id="IPR013427">
    <property type="entry name" value="Haem-bd_dom_put"/>
</dbReference>
<dbReference type="Gene3D" id="1.10.760.10">
    <property type="entry name" value="Cytochrome c-like domain"/>
    <property type="match status" value="1"/>
</dbReference>
<feature type="signal peptide" evidence="5">
    <location>
        <begin position="1"/>
        <end position="18"/>
    </location>
</feature>
<feature type="domain" description="Cytochrome c" evidence="6">
    <location>
        <begin position="840"/>
        <end position="971"/>
    </location>
</feature>
<keyword evidence="3 4" id="KW-0408">Iron</keyword>
<dbReference type="InterPro" id="IPR009056">
    <property type="entry name" value="Cyt_c-like_dom"/>
</dbReference>
<dbReference type="InterPro" id="IPR011042">
    <property type="entry name" value="6-blade_b-propeller_TolB-like"/>
</dbReference>
<proteinExistence type="predicted"/>
<dbReference type="PROSITE" id="PS51007">
    <property type="entry name" value="CYTC"/>
    <property type="match status" value="1"/>
</dbReference>
<feature type="chain" id="PRO_5045996413" evidence="5">
    <location>
        <begin position="19"/>
        <end position="971"/>
    </location>
</feature>
<dbReference type="NCBIfam" id="TIGR02603">
    <property type="entry name" value="CxxCH_TIGR02603"/>
    <property type="match status" value="1"/>
</dbReference>
<dbReference type="Proteomes" id="UP001165653">
    <property type="component" value="Unassembled WGS sequence"/>
</dbReference>
<dbReference type="SUPFAM" id="SSF46626">
    <property type="entry name" value="Cytochrome c"/>
    <property type="match status" value="1"/>
</dbReference>
<dbReference type="InterPro" id="IPR036909">
    <property type="entry name" value="Cyt_c-like_dom_sf"/>
</dbReference>
<keyword evidence="8" id="KW-1185">Reference proteome</keyword>